<accession>A0A0R3W2M9</accession>
<dbReference type="EMBL" id="UYRS01018328">
    <property type="protein sequence ID" value="VDK32861.1"/>
    <property type="molecule type" value="Genomic_DNA"/>
</dbReference>
<evidence type="ECO:0000313" key="5">
    <source>
        <dbReference type="WBParaSite" id="TASK_0000409901-mRNA-1"/>
    </source>
</evidence>
<dbReference type="PANTHER" id="PTHR13360:SF1">
    <property type="entry name" value="ACTIVATING SIGNAL COINTEGRATOR 1 COMPLEX SUBUNIT 1"/>
    <property type="match status" value="1"/>
</dbReference>
<protein>
    <submittedName>
        <fullName evidence="5">AKAP7_NLS domain-containing protein</fullName>
    </submittedName>
</protein>
<dbReference type="GO" id="GO:0005634">
    <property type="term" value="C:nucleus"/>
    <property type="evidence" value="ECO:0007669"/>
    <property type="project" value="TreeGrafter"/>
</dbReference>
<dbReference type="SUPFAM" id="SSF55144">
    <property type="entry name" value="LigT-like"/>
    <property type="match status" value="1"/>
</dbReference>
<dbReference type="GO" id="GO:0006355">
    <property type="term" value="P:regulation of DNA-templated transcription"/>
    <property type="evidence" value="ECO:0007669"/>
    <property type="project" value="TreeGrafter"/>
</dbReference>
<keyword evidence="4" id="KW-1185">Reference proteome</keyword>
<name>A0A0R3W2M9_TAEAS</name>
<dbReference type="PANTHER" id="PTHR13360">
    <property type="entry name" value="ACTIVATING SIGNAL COINTEGRATOR 1 COMPLEX SUBUNIT 1"/>
    <property type="match status" value="1"/>
</dbReference>
<dbReference type="InterPro" id="IPR009097">
    <property type="entry name" value="Cyclic_Pdiesterase"/>
</dbReference>
<feature type="region of interest" description="Disordered" evidence="1">
    <location>
        <begin position="1"/>
        <end position="29"/>
    </location>
</feature>
<reference evidence="5" key="1">
    <citation type="submission" date="2017-02" db="UniProtKB">
        <authorList>
            <consortium name="WormBaseParasite"/>
        </authorList>
    </citation>
    <scope>IDENTIFICATION</scope>
</reference>
<dbReference type="InterPro" id="IPR009210">
    <property type="entry name" value="ASCC1"/>
</dbReference>
<dbReference type="AlphaFoldDB" id="A0A0R3W2M9"/>
<feature type="compositionally biased region" description="Basic and acidic residues" evidence="1">
    <location>
        <begin position="10"/>
        <end position="19"/>
    </location>
</feature>
<feature type="domain" description="A-kinase anchor protein 7-like phosphoesterase" evidence="2">
    <location>
        <begin position="104"/>
        <end position="333"/>
    </location>
</feature>
<gene>
    <name evidence="3" type="ORF">TASK_LOCUS4100</name>
</gene>
<dbReference type="OrthoDB" id="277832at2759"/>
<proteinExistence type="predicted"/>
<dbReference type="GO" id="GO:0006307">
    <property type="term" value="P:DNA alkylation repair"/>
    <property type="evidence" value="ECO:0007669"/>
    <property type="project" value="InterPro"/>
</dbReference>
<dbReference type="InterPro" id="IPR019510">
    <property type="entry name" value="AKAP7-like_phosphoesterase"/>
</dbReference>
<evidence type="ECO:0000313" key="4">
    <source>
        <dbReference type="Proteomes" id="UP000282613"/>
    </source>
</evidence>
<reference evidence="3 4" key="2">
    <citation type="submission" date="2018-11" db="EMBL/GenBank/DDBJ databases">
        <authorList>
            <consortium name="Pathogen Informatics"/>
        </authorList>
    </citation>
    <scope>NUCLEOTIDE SEQUENCE [LARGE SCALE GENOMIC DNA]</scope>
</reference>
<dbReference type="Pfam" id="PF10469">
    <property type="entry name" value="AKAP7_NLS"/>
    <property type="match status" value="1"/>
</dbReference>
<dbReference type="Gene3D" id="3.90.1140.10">
    <property type="entry name" value="Cyclic phosphodiesterase"/>
    <property type="match status" value="1"/>
</dbReference>
<evidence type="ECO:0000313" key="3">
    <source>
        <dbReference type="EMBL" id="VDK32861.1"/>
    </source>
</evidence>
<dbReference type="STRING" id="60517.A0A0R3W2M9"/>
<dbReference type="WBParaSite" id="TASK_0000409901-mRNA-1">
    <property type="protein sequence ID" value="TASK_0000409901-mRNA-1"/>
    <property type="gene ID" value="TASK_0000409901"/>
</dbReference>
<evidence type="ECO:0000256" key="1">
    <source>
        <dbReference type="SAM" id="MobiDB-lite"/>
    </source>
</evidence>
<sequence>MSSSDTTEEVLEHSKKEDSCDSSPQLSHTVSPEIGQVTYSYYAPRVFHKFISKSNLTSEFPCKLKFSRGKLQEIRITAESQGTIDGVVSRITDIIATTRPKLRPSHFICLPVQDPASIEAFKAFRLKVLEEAKENPLYEGIDEDLFTSQYKLHLTFAPLLLVDQKEVEKASHLLVNFFDESEVGRGLSSTPLHITIRGLMSMQTNLNNSHVLYATVQKDGDYERLQAIANAIANLYRQHGLHSGAEATPKTETDVKLHMTLMNSRSRLEKQLYRSRGSERRRLKRRHFNATGLLTDFKDQCFTEGTVYDAINLCRMHSTGAGGFYATEAQLKLTETSPDVVDRCGN</sequence>
<organism evidence="5">
    <name type="scientific">Taenia asiatica</name>
    <name type="common">Asian tapeworm</name>
    <dbReference type="NCBI Taxonomy" id="60517"/>
    <lineage>
        <taxon>Eukaryota</taxon>
        <taxon>Metazoa</taxon>
        <taxon>Spiralia</taxon>
        <taxon>Lophotrochozoa</taxon>
        <taxon>Platyhelminthes</taxon>
        <taxon>Cestoda</taxon>
        <taxon>Eucestoda</taxon>
        <taxon>Cyclophyllidea</taxon>
        <taxon>Taeniidae</taxon>
        <taxon>Taenia</taxon>
    </lineage>
</organism>
<evidence type="ECO:0000259" key="2">
    <source>
        <dbReference type="Pfam" id="PF10469"/>
    </source>
</evidence>
<dbReference type="Proteomes" id="UP000282613">
    <property type="component" value="Unassembled WGS sequence"/>
</dbReference>